<feature type="domain" description="Beta-xylosidase C-terminal Concanavalin A-like" evidence="7">
    <location>
        <begin position="332"/>
        <end position="502"/>
    </location>
</feature>
<dbReference type="SUPFAM" id="SSF49899">
    <property type="entry name" value="Concanavalin A-like lectins/glucanases"/>
    <property type="match status" value="1"/>
</dbReference>
<dbReference type="AlphaFoldDB" id="A0A511JC24"/>
<dbReference type="Gene3D" id="2.115.10.20">
    <property type="entry name" value="Glycosyl hydrolase domain, family 43"/>
    <property type="match status" value="1"/>
</dbReference>
<feature type="active site" description="Proton donor" evidence="4">
    <location>
        <position position="189"/>
    </location>
</feature>
<feature type="site" description="Important for catalytic activity, responsible for pKa modulation of the active site Glu and correct orientation of both the proton donor and substrate" evidence="5">
    <location>
        <position position="128"/>
    </location>
</feature>
<keyword evidence="9" id="KW-1185">Reference proteome</keyword>
<feature type="active site" description="Proton acceptor" evidence="4">
    <location>
        <position position="14"/>
    </location>
</feature>
<evidence type="ECO:0000256" key="6">
    <source>
        <dbReference type="RuleBase" id="RU361187"/>
    </source>
</evidence>
<sequence>MRTANPVLPGCHPDPTVCRVGADVYLMTSTFEHVPGLPVYRSRDLVSWELVGHAVHGQVDLSHAVAATGGLYAPTLRHHDGRFVALCTAVLPDDVPAGTPRGNFLVTATDPAGPWSDPVWLPEAEGFDPSLFVDDDGRAWYVGCRPARSPAWPAQTEVWLRELDLAAGRLVGPEHVLWHGALEGAVWAEGPHLYRVGGTYYLLAAEGGTEEHHAQSVARADVVTGPYEGNRANPVLTHRHLGRREPVVGVGHADLVEMPDGSWWAVLLGWRAGLLGRETFLVPVEWEDRWPVLAPEVGRVTPHVDLPWDRDPASAAAGDVNPAELAEPLAAHGWTALRAPVDTVARVVDGTLELAYRSRPLRAGGTPAFVGRRQQHDDLDVRAVVEPSPGAGDLGGLVVRLSDTRHVVLGVARGADGSRRVVVVRTEDDDEREVASAALPAAGPVTLELRIRGWDLTCAYGAGGEVLDLVGLDLHWLDPRAAHAFTGSWIGLYATGSSGATLRVTSFDLRPTGSTQVTDRPVDTPRSER</sequence>
<evidence type="ECO:0000256" key="3">
    <source>
        <dbReference type="ARBA" id="ARBA00023295"/>
    </source>
</evidence>
<evidence type="ECO:0000313" key="9">
    <source>
        <dbReference type="Proteomes" id="UP000321720"/>
    </source>
</evidence>
<evidence type="ECO:0000256" key="5">
    <source>
        <dbReference type="PIRSR" id="PIRSR606710-2"/>
    </source>
</evidence>
<reference evidence="8 9" key="1">
    <citation type="submission" date="2019-07" db="EMBL/GenBank/DDBJ databases">
        <title>Whole genome shotgun sequence of Cellulomonas composti NBRC 100758.</title>
        <authorList>
            <person name="Hosoyama A."/>
            <person name="Uohara A."/>
            <person name="Ohji S."/>
            <person name="Ichikawa N."/>
        </authorList>
    </citation>
    <scope>NUCLEOTIDE SEQUENCE [LARGE SCALE GENOMIC DNA]</scope>
    <source>
        <strain evidence="8 9">NBRC 100758</strain>
    </source>
</reference>
<dbReference type="EMBL" id="BJWG01000009">
    <property type="protein sequence ID" value="GEL95524.1"/>
    <property type="molecule type" value="Genomic_DNA"/>
</dbReference>
<dbReference type="InterPro" id="IPR051795">
    <property type="entry name" value="Glycosyl_Hydrlase_43"/>
</dbReference>
<keyword evidence="3 6" id="KW-0326">Glycosidase</keyword>
<evidence type="ECO:0000256" key="4">
    <source>
        <dbReference type="PIRSR" id="PIRSR606710-1"/>
    </source>
</evidence>
<comment type="caution">
    <text evidence="8">The sequence shown here is derived from an EMBL/GenBank/DDBJ whole genome shotgun (WGS) entry which is preliminary data.</text>
</comment>
<dbReference type="SUPFAM" id="SSF75005">
    <property type="entry name" value="Arabinanase/levansucrase/invertase"/>
    <property type="match status" value="1"/>
</dbReference>
<dbReference type="Pfam" id="PF04616">
    <property type="entry name" value="Glyco_hydro_43"/>
    <property type="match status" value="1"/>
</dbReference>
<evidence type="ECO:0000313" key="8">
    <source>
        <dbReference type="EMBL" id="GEL95524.1"/>
    </source>
</evidence>
<dbReference type="Proteomes" id="UP000321720">
    <property type="component" value="Unassembled WGS sequence"/>
</dbReference>
<dbReference type="InterPro" id="IPR006710">
    <property type="entry name" value="Glyco_hydro_43"/>
</dbReference>
<comment type="similarity">
    <text evidence="1 6">Belongs to the glycosyl hydrolase 43 family.</text>
</comment>
<dbReference type="PANTHER" id="PTHR42812">
    <property type="entry name" value="BETA-XYLOSIDASE"/>
    <property type="match status" value="1"/>
</dbReference>
<gene>
    <name evidence="8" type="ORF">CCO02nite_21820</name>
</gene>
<proteinExistence type="inferred from homology"/>
<dbReference type="CDD" id="cd18617">
    <property type="entry name" value="GH43_XynB-like"/>
    <property type="match status" value="1"/>
</dbReference>
<dbReference type="Pfam" id="PF17851">
    <property type="entry name" value="GH43_C2"/>
    <property type="match status" value="1"/>
</dbReference>
<dbReference type="InterPro" id="IPR013320">
    <property type="entry name" value="ConA-like_dom_sf"/>
</dbReference>
<evidence type="ECO:0000259" key="7">
    <source>
        <dbReference type="Pfam" id="PF17851"/>
    </source>
</evidence>
<dbReference type="RefSeq" id="WP_146843167.1">
    <property type="nucleotide sequence ID" value="NZ_BJWG01000009.1"/>
</dbReference>
<dbReference type="PANTHER" id="PTHR42812:SF12">
    <property type="entry name" value="BETA-XYLOSIDASE-RELATED"/>
    <property type="match status" value="1"/>
</dbReference>
<keyword evidence="2 6" id="KW-0378">Hydrolase</keyword>
<name>A0A511JC24_9CELL</name>
<dbReference type="OrthoDB" id="9801455at2"/>
<dbReference type="GO" id="GO:0005975">
    <property type="term" value="P:carbohydrate metabolic process"/>
    <property type="evidence" value="ECO:0007669"/>
    <property type="project" value="InterPro"/>
</dbReference>
<evidence type="ECO:0000256" key="2">
    <source>
        <dbReference type="ARBA" id="ARBA00022801"/>
    </source>
</evidence>
<dbReference type="GO" id="GO:0004553">
    <property type="term" value="F:hydrolase activity, hydrolyzing O-glycosyl compounds"/>
    <property type="evidence" value="ECO:0007669"/>
    <property type="project" value="InterPro"/>
</dbReference>
<protein>
    <submittedName>
        <fullName evidence="8">Glycoside hydrolase 43 family protein</fullName>
    </submittedName>
</protein>
<organism evidence="8 9">
    <name type="scientific">Cellulomonas composti</name>
    <dbReference type="NCBI Taxonomy" id="266130"/>
    <lineage>
        <taxon>Bacteria</taxon>
        <taxon>Bacillati</taxon>
        <taxon>Actinomycetota</taxon>
        <taxon>Actinomycetes</taxon>
        <taxon>Micrococcales</taxon>
        <taxon>Cellulomonadaceae</taxon>
        <taxon>Cellulomonas</taxon>
    </lineage>
</organism>
<dbReference type="Gene3D" id="2.60.120.200">
    <property type="match status" value="1"/>
</dbReference>
<dbReference type="InterPro" id="IPR023296">
    <property type="entry name" value="Glyco_hydro_beta-prop_sf"/>
</dbReference>
<evidence type="ECO:0000256" key="1">
    <source>
        <dbReference type="ARBA" id="ARBA00009865"/>
    </source>
</evidence>
<dbReference type="InterPro" id="IPR041542">
    <property type="entry name" value="GH43_C2"/>
</dbReference>
<accession>A0A511JC24</accession>